<dbReference type="EMBL" id="JACHMY010000001">
    <property type="protein sequence ID" value="MBB5838333.1"/>
    <property type="molecule type" value="Genomic_DNA"/>
</dbReference>
<reference evidence="2 3" key="1">
    <citation type="submission" date="2020-08" db="EMBL/GenBank/DDBJ databases">
        <title>Sequencing the genomes of 1000 actinobacteria strains.</title>
        <authorList>
            <person name="Klenk H.-P."/>
        </authorList>
    </citation>
    <scope>NUCLEOTIDE SEQUENCE [LARGE SCALE GENOMIC DNA]</scope>
    <source>
        <strain evidence="2 3">DSM 28967</strain>
    </source>
</reference>
<keyword evidence="3" id="KW-1185">Reference proteome</keyword>
<gene>
    <name evidence="2" type="ORF">HDA39_005067</name>
</gene>
<sequence length="70" mass="8132">MTVRFRSAQQVLDELIDSMEPDAATEQPATVEHRPEVAVRRIDELARHRGRRQLRTTVVPRAAHSHRSRH</sequence>
<organism evidence="2 3">
    <name type="scientific">Kribbella italica</name>
    <dbReference type="NCBI Taxonomy" id="1540520"/>
    <lineage>
        <taxon>Bacteria</taxon>
        <taxon>Bacillati</taxon>
        <taxon>Actinomycetota</taxon>
        <taxon>Actinomycetes</taxon>
        <taxon>Propionibacteriales</taxon>
        <taxon>Kribbellaceae</taxon>
        <taxon>Kribbella</taxon>
    </lineage>
</organism>
<comment type="caution">
    <text evidence="2">The sequence shown here is derived from an EMBL/GenBank/DDBJ whole genome shotgun (WGS) entry which is preliminary data.</text>
</comment>
<evidence type="ECO:0000313" key="2">
    <source>
        <dbReference type="EMBL" id="MBB5838333.1"/>
    </source>
</evidence>
<name>A0A7W9JBG0_9ACTN</name>
<proteinExistence type="predicted"/>
<protein>
    <submittedName>
        <fullName evidence="2">Uncharacterized protein</fullName>
    </submittedName>
</protein>
<dbReference type="RefSeq" id="WP_184799036.1">
    <property type="nucleotide sequence ID" value="NZ_JACHMY010000001.1"/>
</dbReference>
<accession>A0A7W9JBG0</accession>
<evidence type="ECO:0000256" key="1">
    <source>
        <dbReference type="SAM" id="MobiDB-lite"/>
    </source>
</evidence>
<dbReference type="AlphaFoldDB" id="A0A7W9JBG0"/>
<feature type="region of interest" description="Disordered" evidence="1">
    <location>
        <begin position="49"/>
        <end position="70"/>
    </location>
</feature>
<evidence type="ECO:0000313" key="3">
    <source>
        <dbReference type="Proteomes" id="UP000549971"/>
    </source>
</evidence>
<dbReference type="Proteomes" id="UP000549971">
    <property type="component" value="Unassembled WGS sequence"/>
</dbReference>